<evidence type="ECO:0000256" key="2">
    <source>
        <dbReference type="SAM" id="MobiDB-lite"/>
    </source>
</evidence>
<gene>
    <name evidence="3" type="ORF">CKM354_000943400</name>
</gene>
<keyword evidence="1" id="KW-0175">Coiled coil</keyword>
<sequence>MREVYGQEMSRHEPLSPIPELLLEYEDPRMNSPCSEKRRDTGSTEDEGYGSETHPPGIEQMLDGLAEMSRRLSLAPSDLLSIDEALQLPLQLPSAKVLASKPDQPDLSGELESFWRTVRDEILNLRASRDGARADAVLLLDELSKKAGEIDEKDAKIEQLKAELAAERKAGKQISEAMEDLLHWVDSNRASSSKASSSREHSSREHSSREHRSSRERNAKASSSRDVTTTTEPRQRKPEHRVLENLDMIPTYGVAFRSTSAEKVIVWKVQVVESYESNGTPIYFHGKHLPKTLKAYVKFLQFWCSDRLPETAKSAICVWCNERGIQTVWHKGAEAKRPCRECSLRGRHCFAVCFGVLRCLPLRDIGGFMKGET</sequence>
<protein>
    <submittedName>
        <fullName evidence="3">Uncharacterized protein</fullName>
    </submittedName>
</protein>
<dbReference type="GeneID" id="68295009"/>
<feature type="compositionally biased region" description="Basic and acidic residues" evidence="2">
    <location>
        <begin position="1"/>
        <end position="14"/>
    </location>
</feature>
<feature type="compositionally biased region" description="Polar residues" evidence="2">
    <location>
        <begin position="220"/>
        <end position="232"/>
    </location>
</feature>
<accession>A0A9P3FKB8</accession>
<evidence type="ECO:0000313" key="3">
    <source>
        <dbReference type="EMBL" id="GIZ46305.1"/>
    </source>
</evidence>
<keyword evidence="4" id="KW-1185">Reference proteome</keyword>
<dbReference type="OrthoDB" id="3637575at2759"/>
<feature type="compositionally biased region" description="Basic and acidic residues" evidence="2">
    <location>
        <begin position="197"/>
        <end position="219"/>
    </location>
</feature>
<evidence type="ECO:0000256" key="1">
    <source>
        <dbReference type="SAM" id="Coils"/>
    </source>
</evidence>
<proteinExistence type="predicted"/>
<reference evidence="3 4" key="1">
    <citation type="submission" date="2021-01" db="EMBL/GenBank/DDBJ databases">
        <title>Cercospora kikuchii MAFF 305040 whole genome shotgun sequence.</title>
        <authorList>
            <person name="Kashiwa T."/>
            <person name="Suzuki T."/>
        </authorList>
    </citation>
    <scope>NUCLEOTIDE SEQUENCE [LARGE SCALE GENOMIC DNA]</scope>
    <source>
        <strain evidence="3 4">MAFF 305040</strain>
    </source>
</reference>
<feature type="coiled-coil region" evidence="1">
    <location>
        <begin position="143"/>
        <end position="177"/>
    </location>
</feature>
<dbReference type="RefSeq" id="XP_044660792.1">
    <property type="nucleotide sequence ID" value="XM_044804857.1"/>
</dbReference>
<evidence type="ECO:0000313" key="4">
    <source>
        <dbReference type="Proteomes" id="UP000825890"/>
    </source>
</evidence>
<feature type="compositionally biased region" description="Basic and acidic residues" evidence="2">
    <location>
        <begin position="233"/>
        <end position="242"/>
    </location>
</feature>
<feature type="region of interest" description="Disordered" evidence="2">
    <location>
        <begin position="1"/>
        <end position="60"/>
    </location>
</feature>
<feature type="region of interest" description="Disordered" evidence="2">
    <location>
        <begin position="188"/>
        <end position="242"/>
    </location>
</feature>
<dbReference type="Proteomes" id="UP000825890">
    <property type="component" value="Unassembled WGS sequence"/>
</dbReference>
<dbReference type="EMBL" id="BOLY01000006">
    <property type="protein sequence ID" value="GIZ46305.1"/>
    <property type="molecule type" value="Genomic_DNA"/>
</dbReference>
<comment type="caution">
    <text evidence="3">The sequence shown here is derived from an EMBL/GenBank/DDBJ whole genome shotgun (WGS) entry which is preliminary data.</text>
</comment>
<organism evidence="3 4">
    <name type="scientific">Cercospora kikuchii</name>
    <dbReference type="NCBI Taxonomy" id="84275"/>
    <lineage>
        <taxon>Eukaryota</taxon>
        <taxon>Fungi</taxon>
        <taxon>Dikarya</taxon>
        <taxon>Ascomycota</taxon>
        <taxon>Pezizomycotina</taxon>
        <taxon>Dothideomycetes</taxon>
        <taxon>Dothideomycetidae</taxon>
        <taxon>Mycosphaerellales</taxon>
        <taxon>Mycosphaerellaceae</taxon>
        <taxon>Cercospora</taxon>
    </lineage>
</organism>
<dbReference type="AlphaFoldDB" id="A0A9P3FKB8"/>
<name>A0A9P3FKB8_9PEZI</name>